<dbReference type="RefSeq" id="WP_394163490.1">
    <property type="nucleotide sequence ID" value="NZ_JBHGCJ010000007.1"/>
</dbReference>
<dbReference type="Pfam" id="PF11154">
    <property type="entry name" value="DUF2934"/>
    <property type="match status" value="1"/>
</dbReference>
<comment type="caution">
    <text evidence="1">The sequence shown here is derived from an EMBL/GenBank/DDBJ whole genome shotgun (WGS) entry which is preliminary data.</text>
</comment>
<accession>A0ABW7CXM4</accession>
<gene>
    <name evidence="1" type="ORF">ACEU0G_003718</name>
</gene>
<protein>
    <submittedName>
        <fullName evidence="1">DUF2934 domain-containing protein</fullName>
    </submittedName>
</protein>
<organism evidence="1 2">
    <name type="scientific">Stenotrophomonas nematodicola</name>
    <dbReference type="NCBI Taxonomy" id="2656746"/>
    <lineage>
        <taxon>Bacteria</taxon>
        <taxon>Pseudomonadati</taxon>
        <taxon>Pseudomonadota</taxon>
        <taxon>Gammaproteobacteria</taxon>
        <taxon>Lysobacterales</taxon>
        <taxon>Lysobacteraceae</taxon>
        <taxon>Stenotrophomonas</taxon>
    </lineage>
</organism>
<dbReference type="InterPro" id="IPR021327">
    <property type="entry name" value="DUF2934"/>
</dbReference>
<reference evidence="1 2" key="1">
    <citation type="submission" date="2024-09" db="EMBL/GenBank/DDBJ databases">
        <authorList>
            <consortium name="All-Russian atlas of soil microorganisms"/>
            <consortium name="as a basis for the search for new antimicrobial producers and enzymes with unique properties"/>
            <person name="Sokolova E.A."/>
            <person name="Voronina E.N."/>
        </authorList>
    </citation>
    <scope>NUCLEOTIDE SEQUENCE [LARGE SCALE GENOMIC DNA]</scope>
    <source>
        <strain evidence="1 2">AF-22b-331.1</strain>
    </source>
</reference>
<dbReference type="EMBL" id="JBHGCJ010000007">
    <property type="protein sequence ID" value="MFG6109700.1"/>
    <property type="molecule type" value="Genomic_DNA"/>
</dbReference>
<evidence type="ECO:0000313" key="1">
    <source>
        <dbReference type="EMBL" id="MFG6109700.1"/>
    </source>
</evidence>
<keyword evidence="2" id="KW-1185">Reference proteome</keyword>
<sequence>MQEQERRERIEELARQIWEAEGRPDGQGVRHWLMAERLLQAELQAAAGKEGGQ</sequence>
<name>A0ABW7CXM4_9GAMM</name>
<dbReference type="Proteomes" id="UP001605261">
    <property type="component" value="Unassembled WGS sequence"/>
</dbReference>
<evidence type="ECO:0000313" key="2">
    <source>
        <dbReference type="Proteomes" id="UP001605261"/>
    </source>
</evidence>
<proteinExistence type="predicted"/>